<dbReference type="OrthoDB" id="676979at2759"/>
<dbReference type="InterPro" id="IPR001611">
    <property type="entry name" value="Leu-rich_rpt"/>
</dbReference>
<dbReference type="EMBL" id="OU898280">
    <property type="protein sequence ID" value="CAG9835157.1"/>
    <property type="molecule type" value="Genomic_DNA"/>
</dbReference>
<dbReference type="SUPFAM" id="SSF52058">
    <property type="entry name" value="L domain-like"/>
    <property type="match status" value="1"/>
</dbReference>
<evidence type="ECO:0000256" key="1">
    <source>
        <dbReference type="ARBA" id="ARBA00022614"/>
    </source>
</evidence>
<gene>
    <name evidence="3" type="ORF">DIABBA_LOCUS8381</name>
</gene>
<keyword evidence="4" id="KW-1185">Reference proteome</keyword>
<keyword evidence="1" id="KW-0433">Leucine-rich repeat</keyword>
<dbReference type="InterPro" id="IPR032675">
    <property type="entry name" value="LRR_dom_sf"/>
</dbReference>
<dbReference type="InterPro" id="IPR003591">
    <property type="entry name" value="Leu-rich_rpt_typical-subtyp"/>
</dbReference>
<keyword evidence="2" id="KW-0677">Repeat</keyword>
<accession>A0A9N9XDG6</accession>
<evidence type="ECO:0000313" key="4">
    <source>
        <dbReference type="Proteomes" id="UP001153709"/>
    </source>
</evidence>
<proteinExistence type="predicted"/>
<organism evidence="3 4">
    <name type="scientific">Diabrotica balteata</name>
    <name type="common">Banded cucumber beetle</name>
    <dbReference type="NCBI Taxonomy" id="107213"/>
    <lineage>
        <taxon>Eukaryota</taxon>
        <taxon>Metazoa</taxon>
        <taxon>Ecdysozoa</taxon>
        <taxon>Arthropoda</taxon>
        <taxon>Hexapoda</taxon>
        <taxon>Insecta</taxon>
        <taxon>Pterygota</taxon>
        <taxon>Neoptera</taxon>
        <taxon>Endopterygota</taxon>
        <taxon>Coleoptera</taxon>
        <taxon>Polyphaga</taxon>
        <taxon>Cucujiformia</taxon>
        <taxon>Chrysomeloidea</taxon>
        <taxon>Chrysomelidae</taxon>
        <taxon>Galerucinae</taxon>
        <taxon>Diabroticina</taxon>
        <taxon>Diabroticites</taxon>
        <taxon>Diabrotica</taxon>
    </lineage>
</organism>
<dbReference type="GO" id="GO:0005737">
    <property type="term" value="C:cytoplasm"/>
    <property type="evidence" value="ECO:0007669"/>
    <property type="project" value="TreeGrafter"/>
</dbReference>
<dbReference type="Gene3D" id="3.80.10.10">
    <property type="entry name" value="Ribonuclease Inhibitor"/>
    <property type="match status" value="1"/>
</dbReference>
<evidence type="ECO:0000256" key="2">
    <source>
        <dbReference type="ARBA" id="ARBA00022737"/>
    </source>
</evidence>
<dbReference type="Pfam" id="PF00560">
    <property type="entry name" value="LRR_1"/>
    <property type="match status" value="1"/>
</dbReference>
<evidence type="ECO:0000313" key="3">
    <source>
        <dbReference type="EMBL" id="CAG9835157.1"/>
    </source>
</evidence>
<dbReference type="AlphaFoldDB" id="A0A9N9XDG6"/>
<reference evidence="3" key="1">
    <citation type="submission" date="2022-01" db="EMBL/GenBank/DDBJ databases">
        <authorList>
            <person name="King R."/>
        </authorList>
    </citation>
    <scope>NUCLEOTIDE SEQUENCE</scope>
</reference>
<dbReference type="InterPro" id="IPR050216">
    <property type="entry name" value="LRR_domain-containing"/>
</dbReference>
<evidence type="ECO:0008006" key="5">
    <source>
        <dbReference type="Google" id="ProtNLM"/>
    </source>
</evidence>
<dbReference type="FunFam" id="3.80.10.10:FF:000034">
    <property type="entry name" value="Ras suppressor protein 1"/>
    <property type="match status" value="1"/>
</dbReference>
<protein>
    <recommendedName>
        <fullName evidence="5">Ras suppressor protein 1</fullName>
    </recommendedName>
</protein>
<dbReference type="PANTHER" id="PTHR48051">
    <property type="match status" value="1"/>
</dbReference>
<dbReference type="SMART" id="SM00369">
    <property type="entry name" value="LRR_TYP"/>
    <property type="match status" value="2"/>
</dbReference>
<dbReference type="Proteomes" id="UP001153709">
    <property type="component" value="Chromosome 5"/>
</dbReference>
<sequence>METLRALYFLGDNDFEYIPFDIKNLKNLQILVLRENDIIELPKEIGELIRLRELHLQGNRLTILPPEIGNSDMSSNKSAFRYEGNIWVPPIAEQLQLGISHLQDYLRSETYRGLYSRMVANKPPPPPPCVDKAKKIF</sequence>
<name>A0A9N9XDG6_DIABA</name>
<dbReference type="PANTHER" id="PTHR48051:SF1">
    <property type="entry name" value="RAS SUPPRESSOR PROTEIN 1"/>
    <property type="match status" value="1"/>
</dbReference>